<proteinExistence type="inferred from homology"/>
<keyword evidence="26" id="KW-1015">Disulfide bond</keyword>
<keyword evidence="27" id="KW-0458">Lysosome</keyword>
<dbReference type="GO" id="GO:0005524">
    <property type="term" value="F:ATP binding"/>
    <property type="evidence" value="ECO:0007669"/>
    <property type="project" value="UniProtKB-KW"/>
</dbReference>
<keyword evidence="47" id="KW-1185">Reference proteome</keyword>
<evidence type="ECO:0000256" key="41">
    <source>
        <dbReference type="SAM" id="MobiDB-lite"/>
    </source>
</evidence>
<dbReference type="SMART" id="SM00382">
    <property type="entry name" value="AAA"/>
    <property type="match status" value="1"/>
</dbReference>
<feature type="domain" description="ABC transmembrane type-1" evidence="44">
    <location>
        <begin position="275"/>
        <end position="572"/>
    </location>
</feature>
<dbReference type="PROSITE" id="PS00211">
    <property type="entry name" value="ABC_TRANSPORTER_1"/>
    <property type="match status" value="1"/>
</dbReference>
<keyword evidence="25 42" id="KW-0472">Membrane</keyword>
<dbReference type="GO" id="GO:0005774">
    <property type="term" value="C:vacuolar membrane"/>
    <property type="evidence" value="ECO:0007669"/>
    <property type="project" value="TreeGrafter"/>
</dbReference>
<keyword evidence="14" id="KW-0964">Secreted</keyword>
<evidence type="ECO:0000256" key="23">
    <source>
        <dbReference type="ARBA" id="ARBA00023034"/>
    </source>
</evidence>
<dbReference type="PROSITE" id="PS51140">
    <property type="entry name" value="CUE"/>
    <property type="match status" value="1"/>
</dbReference>
<dbReference type="GO" id="GO:0031901">
    <property type="term" value="C:early endosome membrane"/>
    <property type="evidence" value="ECO:0007669"/>
    <property type="project" value="UniProtKB-SubCell"/>
</dbReference>
<evidence type="ECO:0000256" key="30">
    <source>
        <dbReference type="ARBA" id="ARBA00024385"/>
    </source>
</evidence>
<dbReference type="PROSITE" id="PS50929">
    <property type="entry name" value="ABC_TM1F"/>
    <property type="match status" value="1"/>
</dbReference>
<dbReference type="GO" id="GO:0005886">
    <property type="term" value="C:plasma membrane"/>
    <property type="evidence" value="ECO:0007669"/>
    <property type="project" value="UniProtKB-SubCell"/>
</dbReference>
<feature type="region of interest" description="Disordered" evidence="41">
    <location>
        <begin position="60"/>
        <end position="79"/>
    </location>
</feature>
<dbReference type="Pfam" id="PF02845">
    <property type="entry name" value="CUE"/>
    <property type="match status" value="1"/>
</dbReference>
<evidence type="ECO:0000256" key="36">
    <source>
        <dbReference type="ARBA" id="ARBA00048309"/>
    </source>
</evidence>
<evidence type="ECO:0000256" key="38">
    <source>
        <dbReference type="ARBA" id="ARBA00048510"/>
    </source>
</evidence>
<dbReference type="PANTHER" id="PTHR24221:SF654">
    <property type="entry name" value="ATP-BINDING CASSETTE SUB-FAMILY B MEMBER 6"/>
    <property type="match status" value="1"/>
</dbReference>
<evidence type="ECO:0000256" key="35">
    <source>
        <dbReference type="ARBA" id="ARBA00047789"/>
    </source>
</evidence>
<dbReference type="InterPro" id="IPR011527">
    <property type="entry name" value="ABC1_TM_dom"/>
</dbReference>
<dbReference type="EC" id="7.6.2.5" evidence="30"/>
<dbReference type="Pfam" id="PF00664">
    <property type="entry name" value="ABC_membrane"/>
    <property type="match status" value="1"/>
</dbReference>
<evidence type="ECO:0000256" key="13">
    <source>
        <dbReference type="ARBA" id="ARBA00022475"/>
    </source>
</evidence>
<reference evidence="46" key="1">
    <citation type="submission" date="2020-05" db="EMBL/GenBank/DDBJ databases">
        <title>Phylogenomic resolution of chytrid fungi.</title>
        <authorList>
            <person name="Stajich J.E."/>
            <person name="Amses K."/>
            <person name="Simmons R."/>
            <person name="Seto K."/>
            <person name="Myers J."/>
            <person name="Bonds A."/>
            <person name="Quandt C.A."/>
            <person name="Barry K."/>
            <person name="Liu P."/>
            <person name="Grigoriev I."/>
            <person name="Longcore J.E."/>
            <person name="James T.Y."/>
        </authorList>
    </citation>
    <scope>NUCLEOTIDE SEQUENCE</scope>
    <source>
        <strain evidence="46">JEL0379</strain>
    </source>
</reference>
<evidence type="ECO:0000256" key="4">
    <source>
        <dbReference type="ARBA" id="ARBA00004374"/>
    </source>
</evidence>
<comment type="similarity">
    <text evidence="29">Belongs to the ABC transporter superfamily. ABCB family. Heavy Metal importer (TC 3.A.1.210) subfamily.</text>
</comment>
<evidence type="ECO:0000256" key="18">
    <source>
        <dbReference type="ARBA" id="ARBA00022787"/>
    </source>
</evidence>
<evidence type="ECO:0000256" key="20">
    <source>
        <dbReference type="ARBA" id="ARBA00022840"/>
    </source>
</evidence>
<evidence type="ECO:0000256" key="25">
    <source>
        <dbReference type="ARBA" id="ARBA00023136"/>
    </source>
</evidence>
<comment type="subunit">
    <text evidence="11">Homodimer.</text>
</comment>
<comment type="catalytic activity">
    <reaction evidence="33">
        <text>heme b(in) + ATP + H2O = heme b(out) + ADP + phosphate + H(+)</text>
        <dbReference type="Rhea" id="RHEA:19261"/>
        <dbReference type="ChEBI" id="CHEBI:15377"/>
        <dbReference type="ChEBI" id="CHEBI:15378"/>
        <dbReference type="ChEBI" id="CHEBI:30616"/>
        <dbReference type="ChEBI" id="CHEBI:43474"/>
        <dbReference type="ChEBI" id="CHEBI:60344"/>
        <dbReference type="ChEBI" id="CHEBI:456216"/>
        <dbReference type="EC" id="7.6.2.5"/>
    </reaction>
    <physiologicalReaction direction="left-to-right" evidence="33">
        <dbReference type="Rhea" id="RHEA:19262"/>
    </physiologicalReaction>
</comment>
<keyword evidence="21" id="KW-1278">Translocase</keyword>
<feature type="transmembrane region" description="Helical" evidence="42">
    <location>
        <begin position="399"/>
        <end position="423"/>
    </location>
</feature>
<evidence type="ECO:0000256" key="10">
    <source>
        <dbReference type="ARBA" id="ARBA00004656"/>
    </source>
</evidence>
<evidence type="ECO:0000256" key="6">
    <source>
        <dbReference type="ARBA" id="ARBA00004477"/>
    </source>
</evidence>
<keyword evidence="16" id="KW-0547">Nucleotide-binding</keyword>
<dbReference type="Pfam" id="PF16185">
    <property type="entry name" value="MTABC_N"/>
    <property type="match status" value="1"/>
</dbReference>
<evidence type="ECO:0000256" key="27">
    <source>
        <dbReference type="ARBA" id="ARBA00023228"/>
    </source>
</evidence>
<feature type="transmembrane region" description="Helical" evidence="42">
    <location>
        <begin position="125"/>
        <end position="146"/>
    </location>
</feature>
<evidence type="ECO:0000256" key="19">
    <source>
        <dbReference type="ARBA" id="ARBA00022824"/>
    </source>
</evidence>
<dbReference type="InterPro" id="IPR003593">
    <property type="entry name" value="AAA+_ATPase"/>
</dbReference>
<dbReference type="Gene3D" id="1.20.1560.10">
    <property type="entry name" value="ABC transporter type 1, transmembrane domain"/>
    <property type="match status" value="1"/>
</dbReference>
<evidence type="ECO:0000256" key="24">
    <source>
        <dbReference type="ARBA" id="ARBA00023128"/>
    </source>
</evidence>
<evidence type="ECO:0000313" key="47">
    <source>
        <dbReference type="Proteomes" id="UP001212152"/>
    </source>
</evidence>
<comment type="catalytic activity">
    <reaction evidence="40">
        <text>coproporphyrin I(in) + ATP + H2O = coproporphyrin I(out) + ADP + phosphate + H(+)</text>
        <dbReference type="Rhea" id="RHEA:66768"/>
        <dbReference type="ChEBI" id="CHEBI:15377"/>
        <dbReference type="ChEBI" id="CHEBI:15378"/>
        <dbReference type="ChEBI" id="CHEBI:30616"/>
        <dbReference type="ChEBI" id="CHEBI:43474"/>
        <dbReference type="ChEBI" id="CHEBI:167478"/>
        <dbReference type="ChEBI" id="CHEBI:456216"/>
    </reaction>
    <physiologicalReaction direction="left-to-right" evidence="40">
        <dbReference type="Rhea" id="RHEA:66769"/>
    </physiologicalReaction>
</comment>
<accession>A0AAD5TJN9</accession>
<dbReference type="GO" id="GO:0016887">
    <property type="term" value="F:ATP hydrolysis activity"/>
    <property type="evidence" value="ECO:0007669"/>
    <property type="project" value="InterPro"/>
</dbReference>
<feature type="domain" description="ABC transporter" evidence="43">
    <location>
        <begin position="607"/>
        <end position="841"/>
    </location>
</feature>
<feature type="transmembrane region" description="Helical" evidence="42">
    <location>
        <begin position="429"/>
        <end position="448"/>
    </location>
</feature>
<dbReference type="FunFam" id="3.40.50.300:FF:000186">
    <property type="entry name" value="ATP-binding cassette sub-family B member 7, mitochondrial"/>
    <property type="match status" value="1"/>
</dbReference>
<comment type="catalytic activity">
    <reaction evidence="36">
        <text>protoporphyrin IX(in) + ATP + H2O = protoporphyrin IX(out) + ADP + phosphate + H(+)</text>
        <dbReference type="Rhea" id="RHEA:61336"/>
        <dbReference type="ChEBI" id="CHEBI:15377"/>
        <dbReference type="ChEBI" id="CHEBI:15378"/>
        <dbReference type="ChEBI" id="CHEBI:30616"/>
        <dbReference type="ChEBI" id="CHEBI:43474"/>
        <dbReference type="ChEBI" id="CHEBI:57306"/>
        <dbReference type="ChEBI" id="CHEBI:456216"/>
    </reaction>
    <physiologicalReaction direction="left-to-right" evidence="36">
        <dbReference type="Rhea" id="RHEA:61337"/>
    </physiologicalReaction>
</comment>
<evidence type="ECO:0000256" key="21">
    <source>
        <dbReference type="ARBA" id="ARBA00022967"/>
    </source>
</evidence>
<dbReference type="EMBL" id="JADGJQ010000025">
    <property type="protein sequence ID" value="KAJ3178609.1"/>
    <property type="molecule type" value="Genomic_DNA"/>
</dbReference>
<dbReference type="GO" id="GO:0005789">
    <property type="term" value="C:endoplasmic reticulum membrane"/>
    <property type="evidence" value="ECO:0007669"/>
    <property type="project" value="UniProtKB-SubCell"/>
</dbReference>
<keyword evidence="20" id="KW-0067">ATP-binding</keyword>
<evidence type="ECO:0000256" key="29">
    <source>
        <dbReference type="ARBA" id="ARBA00024363"/>
    </source>
</evidence>
<evidence type="ECO:0000256" key="26">
    <source>
        <dbReference type="ARBA" id="ARBA00023157"/>
    </source>
</evidence>
<keyword evidence="23" id="KW-0333">Golgi apparatus</keyword>
<feature type="compositionally biased region" description="Low complexity" evidence="41">
    <location>
        <begin position="951"/>
        <end position="961"/>
    </location>
</feature>
<dbReference type="CDD" id="cd03253">
    <property type="entry name" value="ABCC_ATM1_transporter"/>
    <property type="match status" value="1"/>
</dbReference>
<evidence type="ECO:0000256" key="14">
    <source>
        <dbReference type="ARBA" id="ARBA00022525"/>
    </source>
</evidence>
<evidence type="ECO:0000256" key="16">
    <source>
        <dbReference type="ARBA" id="ARBA00022741"/>
    </source>
</evidence>
<evidence type="ECO:0000256" key="7">
    <source>
        <dbReference type="ARBA" id="ARBA00004550"/>
    </source>
</evidence>
<dbReference type="SUPFAM" id="SSF90123">
    <property type="entry name" value="ABC transporter transmembrane region"/>
    <property type="match status" value="1"/>
</dbReference>
<feature type="transmembrane region" description="Helical" evidence="42">
    <location>
        <begin position="167"/>
        <end position="186"/>
    </location>
</feature>
<evidence type="ECO:0000256" key="28">
    <source>
        <dbReference type="ARBA" id="ARBA00024320"/>
    </source>
</evidence>
<evidence type="ECO:0000256" key="40">
    <source>
        <dbReference type="ARBA" id="ARBA00049398"/>
    </source>
</evidence>
<keyword evidence="12" id="KW-0813">Transport</keyword>
<dbReference type="SUPFAM" id="SSF52540">
    <property type="entry name" value="P-loop containing nucleoside triphosphate hydrolases"/>
    <property type="match status" value="1"/>
</dbReference>
<dbReference type="InterPro" id="IPR027417">
    <property type="entry name" value="P-loop_NTPase"/>
</dbReference>
<dbReference type="InterPro" id="IPR017871">
    <property type="entry name" value="ABC_transporter-like_CS"/>
</dbReference>
<dbReference type="GO" id="GO:0005741">
    <property type="term" value="C:mitochondrial outer membrane"/>
    <property type="evidence" value="ECO:0007669"/>
    <property type="project" value="UniProtKB-SubCell"/>
</dbReference>
<comment type="catalytic activity">
    <reaction evidence="39">
        <text>coproporphyrin III(in) + ATP + H2O = coproporphyrin III(out) + ADP + phosphate + H(+)</text>
        <dbReference type="Rhea" id="RHEA:66664"/>
        <dbReference type="ChEBI" id="CHEBI:15377"/>
        <dbReference type="ChEBI" id="CHEBI:15378"/>
        <dbReference type="ChEBI" id="CHEBI:30616"/>
        <dbReference type="ChEBI" id="CHEBI:43474"/>
        <dbReference type="ChEBI" id="CHEBI:131725"/>
        <dbReference type="ChEBI" id="CHEBI:456216"/>
    </reaction>
    <physiologicalReaction direction="left-to-right" evidence="39">
        <dbReference type="Rhea" id="RHEA:66665"/>
    </physiologicalReaction>
</comment>
<organism evidence="46 47">
    <name type="scientific">Geranomyces variabilis</name>
    <dbReference type="NCBI Taxonomy" id="109894"/>
    <lineage>
        <taxon>Eukaryota</taxon>
        <taxon>Fungi</taxon>
        <taxon>Fungi incertae sedis</taxon>
        <taxon>Chytridiomycota</taxon>
        <taxon>Chytridiomycota incertae sedis</taxon>
        <taxon>Chytridiomycetes</taxon>
        <taxon>Spizellomycetales</taxon>
        <taxon>Powellomycetaceae</taxon>
        <taxon>Geranomyces</taxon>
    </lineage>
</organism>
<dbReference type="InterPro" id="IPR036640">
    <property type="entry name" value="ABC1_TM_sf"/>
</dbReference>
<dbReference type="PANTHER" id="PTHR24221">
    <property type="entry name" value="ATP-BINDING CASSETTE SUB-FAMILY B"/>
    <property type="match status" value="1"/>
</dbReference>
<dbReference type="Gene3D" id="1.10.8.10">
    <property type="entry name" value="DNA helicase RuvA subunit, C-terminal domain"/>
    <property type="match status" value="1"/>
</dbReference>
<dbReference type="GO" id="GO:0043130">
    <property type="term" value="F:ubiquitin binding"/>
    <property type="evidence" value="ECO:0007669"/>
    <property type="project" value="InterPro"/>
</dbReference>
<dbReference type="InterPro" id="IPR003892">
    <property type="entry name" value="CUE"/>
</dbReference>
<comment type="catalytic activity">
    <reaction evidence="35">
        <text>uroporphyrin I(in) + ATP + H2O = uroporphyrin I(out) + ADP + phosphate + H(+)</text>
        <dbReference type="Rhea" id="RHEA:66772"/>
        <dbReference type="ChEBI" id="CHEBI:15377"/>
        <dbReference type="ChEBI" id="CHEBI:15378"/>
        <dbReference type="ChEBI" id="CHEBI:30616"/>
        <dbReference type="ChEBI" id="CHEBI:43474"/>
        <dbReference type="ChEBI" id="CHEBI:167480"/>
        <dbReference type="ChEBI" id="CHEBI:456216"/>
    </reaction>
    <physiologicalReaction direction="left-to-right" evidence="35">
        <dbReference type="Rhea" id="RHEA:66773"/>
    </physiologicalReaction>
</comment>
<dbReference type="Proteomes" id="UP001212152">
    <property type="component" value="Unassembled WGS sequence"/>
</dbReference>
<evidence type="ECO:0000256" key="1">
    <source>
        <dbReference type="ARBA" id="ARBA00004146"/>
    </source>
</evidence>
<dbReference type="AlphaFoldDB" id="A0AAD5TJN9"/>
<name>A0AAD5TJN9_9FUNG</name>
<evidence type="ECO:0000256" key="12">
    <source>
        <dbReference type="ARBA" id="ARBA00022448"/>
    </source>
</evidence>
<dbReference type="Gene3D" id="3.40.50.300">
    <property type="entry name" value="P-loop containing nucleotide triphosphate hydrolases"/>
    <property type="match status" value="1"/>
</dbReference>
<keyword evidence="18" id="KW-1000">Mitochondrion outer membrane</keyword>
<comment type="catalytic activity">
    <reaction evidence="37">
        <text>pheophorbide a(in) + ATP + H2O = pheophorbide a(out) + ADP + phosphate + H(+)</text>
        <dbReference type="Rhea" id="RHEA:61360"/>
        <dbReference type="ChEBI" id="CHEBI:15377"/>
        <dbReference type="ChEBI" id="CHEBI:15378"/>
        <dbReference type="ChEBI" id="CHEBI:30616"/>
        <dbReference type="ChEBI" id="CHEBI:43474"/>
        <dbReference type="ChEBI" id="CHEBI:58687"/>
        <dbReference type="ChEBI" id="CHEBI:456216"/>
    </reaction>
    <physiologicalReaction direction="left-to-right" evidence="37">
        <dbReference type="Rhea" id="RHEA:61361"/>
    </physiologicalReaction>
</comment>
<evidence type="ECO:0000259" key="45">
    <source>
        <dbReference type="PROSITE" id="PS51140"/>
    </source>
</evidence>
<feature type="transmembrane region" description="Helical" evidence="42">
    <location>
        <begin position="27"/>
        <end position="48"/>
    </location>
</feature>
<feature type="region of interest" description="Disordered" evidence="41">
    <location>
        <begin position="940"/>
        <end position="970"/>
    </location>
</feature>
<comment type="catalytic activity">
    <reaction evidence="34">
        <text>coproporphyrinogen III(in) + ATP + H2O = coproporphyrinogen III(out) + ADP + phosphate + H(+)</text>
        <dbReference type="Rhea" id="RHEA:66680"/>
        <dbReference type="ChEBI" id="CHEBI:15377"/>
        <dbReference type="ChEBI" id="CHEBI:15378"/>
        <dbReference type="ChEBI" id="CHEBI:30616"/>
        <dbReference type="ChEBI" id="CHEBI:43474"/>
        <dbReference type="ChEBI" id="CHEBI:57309"/>
        <dbReference type="ChEBI" id="CHEBI:456216"/>
    </reaction>
    <physiologicalReaction direction="left-to-right" evidence="34">
        <dbReference type="Rhea" id="RHEA:66681"/>
    </physiologicalReaction>
</comment>
<evidence type="ECO:0000256" key="11">
    <source>
        <dbReference type="ARBA" id="ARBA00011738"/>
    </source>
</evidence>
<gene>
    <name evidence="46" type="primary">HMT-1_2</name>
    <name evidence="46" type="ORF">HDU87_003432</name>
</gene>
<comment type="catalytic activity">
    <reaction evidence="38">
        <text>uroporphyrin III(in) + ATP + H2O = uroporphyrin III(out) + ADP + phosphate + H(+)</text>
        <dbReference type="Rhea" id="RHEA:66776"/>
        <dbReference type="ChEBI" id="CHEBI:15377"/>
        <dbReference type="ChEBI" id="CHEBI:15378"/>
        <dbReference type="ChEBI" id="CHEBI:30616"/>
        <dbReference type="ChEBI" id="CHEBI:43474"/>
        <dbReference type="ChEBI" id="CHEBI:167479"/>
        <dbReference type="ChEBI" id="CHEBI:456216"/>
    </reaction>
    <physiologicalReaction direction="left-to-right" evidence="38">
        <dbReference type="Rhea" id="RHEA:66777"/>
    </physiologicalReaction>
</comment>
<evidence type="ECO:0000256" key="15">
    <source>
        <dbReference type="ARBA" id="ARBA00022692"/>
    </source>
</evidence>
<evidence type="ECO:0000256" key="3">
    <source>
        <dbReference type="ARBA" id="ARBA00004337"/>
    </source>
</evidence>
<sequence>MVVQALPFCQGPYVDGWSIAPCLLDNATAGVLLALVVISGSLWARAVLRRTPDVEVPAVDQRTPLLHNHRQSDSDAPRNAPFDVPPAVSIVPRFFTPAIFALHLASLASDFLLVDSEAENVAAKVLADTGMAFAWLIAMTLVLFAATLDQTEWANRPRDGVPSAIKLFCLLAYLFATIQLAMWRGLDSTADVVLFGIFLTRYVLLLSLVIYMVVARVSHDPDHHSDSDIEAATRPVTAATDRSRASQGWRNTWIKLRKLMPFLWPKPLKLQALVIACFILLALGRVVNVLVPLQYKRVVDALTPGREAESDDSFVTQRPYFCWGAILLYSGLRFLQGGVGLLSSLQSLLWVPVGLYTTREVSVRMLEHLHSLSLQFHINRKTGEVLRVMDRGTSSIGSLLQYLAFNILPVFVDIGLAVLVFLVTFDWSIALVTFTTMALYIAATVWITEWRTKFRREMNELDSAARAKAVDSLLNFETVKYYNAERLEVEAYDQAIRAYQAADFKSSASLNVLNTAQNVCITLGLLVGLLMCAKRVSDGVLTVGDFVAFLTYLLQLYQPLNWFGTYYRVISQNFIDMEKMLDLFEEGVAVRDAPNAGELLVRKGGGIEFKDVCFSYDPRQPAVKNLTFSIKPGTTVALCGPSGGGKSTVFRLLFRFYDIQSGSICIDGQDIRTVRQQSLRAHIGVVPQDTVLFNSTVMYNIRYGKPSATDEEVIAAAKAAEIHERVLAFPDGYNTKVGERGLRLSGGEKQRIAIARTILKSPSLVLLDEATSALDNTTERLVQDSLTALANSRTTLVIAHRLSTIVDADSILVLKDGAVVEQGTHDELIEKEGTYHSLWMRQLEEETNEDRAESGEPNGAFLFFVVVKYVVLGGPTSTSTSHTPRAAAVPQRSRPAYPVSPEKVDTVLAMFPAFPRATIQQDLARTGSVEQTCENILTGALVPPPAPIRPSSVSQTPASSSKDGSKYAAKLNLGSEPLVEPAKVWEQTPEGREQNLRARKEFMLQQARQRILKKRAEANDTPS</sequence>
<feature type="transmembrane region" description="Helical" evidence="42">
    <location>
        <begin position="192"/>
        <end position="214"/>
    </location>
</feature>
<keyword evidence="22 42" id="KW-1133">Transmembrane helix</keyword>
<feature type="domain" description="CUE" evidence="45">
    <location>
        <begin position="899"/>
        <end position="941"/>
    </location>
</feature>
<evidence type="ECO:0000259" key="44">
    <source>
        <dbReference type="PROSITE" id="PS50929"/>
    </source>
</evidence>
<keyword evidence="24" id="KW-0496">Mitochondrion</keyword>
<evidence type="ECO:0000256" key="33">
    <source>
        <dbReference type="ARBA" id="ARBA00047649"/>
    </source>
</evidence>
<dbReference type="CDD" id="cd14424">
    <property type="entry name" value="CUE_Cue1p_like"/>
    <property type="match status" value="1"/>
</dbReference>
<feature type="region of interest" description="Disordered" evidence="41">
    <location>
        <begin position="877"/>
        <end position="898"/>
    </location>
</feature>
<evidence type="ECO:0000256" key="22">
    <source>
        <dbReference type="ARBA" id="ARBA00022989"/>
    </source>
</evidence>
<evidence type="ECO:0000256" key="39">
    <source>
        <dbReference type="ARBA" id="ARBA00048636"/>
    </source>
</evidence>
<evidence type="ECO:0000256" key="32">
    <source>
        <dbReference type="ARBA" id="ARBA00031413"/>
    </source>
</evidence>
<evidence type="ECO:0000256" key="17">
    <source>
        <dbReference type="ARBA" id="ARBA00022753"/>
    </source>
</evidence>
<dbReference type="InterPro" id="IPR039421">
    <property type="entry name" value="Type_1_exporter"/>
</dbReference>
<evidence type="ECO:0000256" key="31">
    <source>
        <dbReference type="ARBA" id="ARBA00024439"/>
    </source>
</evidence>
<dbReference type="Pfam" id="PF00005">
    <property type="entry name" value="ABC_tran"/>
    <property type="match status" value="1"/>
</dbReference>
<evidence type="ECO:0000256" key="42">
    <source>
        <dbReference type="SAM" id="Phobius"/>
    </source>
</evidence>
<dbReference type="GO" id="GO:0032585">
    <property type="term" value="C:multivesicular body membrane"/>
    <property type="evidence" value="ECO:0007669"/>
    <property type="project" value="UniProtKB-SubCell"/>
</dbReference>
<protein>
    <recommendedName>
        <fullName evidence="31">ATP-binding cassette sub-family B member 6</fullName>
        <ecNumber evidence="30">7.6.2.5</ecNumber>
    </recommendedName>
    <alternativeName>
        <fullName evidence="32">ABC-type heme transporter ABCB6</fullName>
    </alternativeName>
</protein>
<comment type="subcellular location">
    <subcellularLocation>
        <location evidence="8">Cell membrane</location>
        <topology evidence="8">Multi-pass membrane protein</topology>
    </subcellularLocation>
    <subcellularLocation>
        <location evidence="1">Early endosome membrane</location>
    </subcellularLocation>
    <subcellularLocation>
        <location evidence="6">Endoplasmic reticulum membrane</location>
        <topology evidence="6">Multi-pass membrane protein</topology>
    </subcellularLocation>
    <subcellularLocation>
        <location evidence="3">Endosome membrane</location>
        <topology evidence="3">Multi-pass membrane protein</topology>
    </subcellularLocation>
    <subcellularLocation>
        <location evidence="2">Endosome</location>
        <location evidence="2">Multivesicular body membrane</location>
    </subcellularLocation>
    <subcellularLocation>
        <location evidence="9">Golgi apparatus membrane</location>
        <topology evidence="9">Multi-pass membrane protein</topology>
    </subcellularLocation>
    <subcellularLocation>
        <location evidence="5">Late endosome membrane</location>
    </subcellularLocation>
    <subcellularLocation>
        <location evidence="10">Lysosome membrane</location>
    </subcellularLocation>
    <subcellularLocation>
        <location evidence="28">Melanosome membrane</location>
    </subcellularLocation>
    <subcellularLocation>
        <location evidence="4">Mitochondrion outer membrane</location>
        <topology evidence="4">Multi-pass membrane protein</topology>
    </subcellularLocation>
    <subcellularLocation>
        <location evidence="7">Secreted</location>
        <location evidence="7">Extracellular exosome</location>
    </subcellularLocation>
</comment>
<evidence type="ECO:0000256" key="5">
    <source>
        <dbReference type="ARBA" id="ARBA00004414"/>
    </source>
</evidence>
<keyword evidence="19" id="KW-0256">Endoplasmic reticulum</keyword>
<evidence type="ECO:0000256" key="8">
    <source>
        <dbReference type="ARBA" id="ARBA00004651"/>
    </source>
</evidence>
<evidence type="ECO:0000256" key="9">
    <source>
        <dbReference type="ARBA" id="ARBA00004653"/>
    </source>
</evidence>
<dbReference type="GO" id="GO:0000139">
    <property type="term" value="C:Golgi membrane"/>
    <property type="evidence" value="ECO:0007669"/>
    <property type="project" value="UniProtKB-SubCell"/>
</dbReference>
<evidence type="ECO:0000256" key="37">
    <source>
        <dbReference type="ARBA" id="ARBA00048455"/>
    </source>
</evidence>
<dbReference type="GO" id="GO:0005576">
    <property type="term" value="C:extracellular region"/>
    <property type="evidence" value="ECO:0007669"/>
    <property type="project" value="UniProtKB-SubCell"/>
</dbReference>
<evidence type="ECO:0000256" key="34">
    <source>
        <dbReference type="ARBA" id="ARBA00047753"/>
    </source>
</evidence>
<dbReference type="SMART" id="SM00546">
    <property type="entry name" value="CUE"/>
    <property type="match status" value="1"/>
</dbReference>
<keyword evidence="17" id="KW-0967">Endosome</keyword>
<feature type="transmembrane region" description="Helical" evidence="42">
    <location>
        <begin position="270"/>
        <end position="291"/>
    </location>
</feature>
<comment type="caution">
    <text evidence="46">The sequence shown here is derived from an EMBL/GenBank/DDBJ whole genome shotgun (WGS) entry which is preliminary data.</text>
</comment>
<dbReference type="InterPro" id="IPR003439">
    <property type="entry name" value="ABC_transporter-like_ATP-bd"/>
</dbReference>
<evidence type="ECO:0000259" key="43">
    <source>
        <dbReference type="PROSITE" id="PS50893"/>
    </source>
</evidence>
<evidence type="ECO:0000256" key="2">
    <source>
        <dbReference type="ARBA" id="ARBA00004333"/>
    </source>
</evidence>
<dbReference type="PROSITE" id="PS50893">
    <property type="entry name" value="ABC_TRANSPORTER_2"/>
    <property type="match status" value="1"/>
</dbReference>
<dbReference type="GO" id="GO:0015439">
    <property type="term" value="F:ABC-type heme transporter activity"/>
    <property type="evidence" value="ECO:0007669"/>
    <property type="project" value="UniProtKB-EC"/>
</dbReference>
<keyword evidence="13" id="KW-1003">Cell membrane</keyword>
<keyword evidence="15 42" id="KW-0812">Transmembrane</keyword>
<dbReference type="InterPro" id="IPR032410">
    <property type="entry name" value="ABCB6_N"/>
</dbReference>
<evidence type="ECO:0000313" key="46">
    <source>
        <dbReference type="EMBL" id="KAJ3178609.1"/>
    </source>
</evidence>
<dbReference type="CDD" id="cd18581">
    <property type="entry name" value="ABC_6TM_ABCB6"/>
    <property type="match status" value="1"/>
</dbReference>